<evidence type="ECO:0000313" key="2">
    <source>
        <dbReference type="EMBL" id="OHG56098.1"/>
    </source>
</evidence>
<keyword evidence="1" id="KW-0472">Membrane</keyword>
<comment type="caution">
    <text evidence="2">The sequence shown here is derived from an EMBL/GenBank/DDBJ whole genome shotgun (WGS) entry which is preliminary data.</text>
</comment>
<keyword evidence="1" id="KW-0812">Transmembrane</keyword>
<keyword evidence="1" id="KW-1133">Transmembrane helix</keyword>
<name>A0A1S0Z4I9_SALET</name>
<dbReference type="EMBL" id="MLZC01000045">
    <property type="protein sequence ID" value="OHG56098.1"/>
    <property type="molecule type" value="Genomic_DNA"/>
</dbReference>
<organism evidence="2">
    <name type="scientific">Salmonella enterica subsp. enterica serovar Saintpaul</name>
    <dbReference type="NCBI Taxonomy" id="90105"/>
    <lineage>
        <taxon>Bacteria</taxon>
        <taxon>Pseudomonadati</taxon>
        <taxon>Pseudomonadota</taxon>
        <taxon>Gammaproteobacteria</taxon>
        <taxon>Enterobacterales</taxon>
        <taxon>Enterobacteriaceae</taxon>
        <taxon>Salmonella</taxon>
    </lineage>
</organism>
<protein>
    <recommendedName>
        <fullName evidence="3">Conjugal transfer protein</fullName>
    </recommendedName>
</protein>
<proteinExistence type="predicted"/>
<feature type="transmembrane region" description="Helical" evidence="1">
    <location>
        <begin position="32"/>
        <end position="55"/>
    </location>
</feature>
<sequence length="130" mass="15936">MKREDKKLYVYTTAFRQPIWVHKINEEFSLPFALKMSTIIYALVSFALSWFLLGYVPFLDWSYRFMGSLFIGWWCGNLLAENKIDGKTLFRFLVDYFRFWFEYDSKRNSMYFCKGKKYEKVRRIYRGINE</sequence>
<reference evidence="2" key="1">
    <citation type="submission" date="2016-09" db="EMBL/GenBank/DDBJ databases">
        <title>Whole genome sequencing of Salmonella enterica.</title>
        <authorList>
            <person name="Bell R."/>
        </authorList>
    </citation>
    <scope>NUCLEOTIDE SEQUENCE [LARGE SCALE GENOMIC DNA]</scope>
    <source>
        <strain evidence="2">CFSAN044978</strain>
    </source>
</reference>
<dbReference type="Pfam" id="PF12648">
    <property type="entry name" value="TcpE"/>
    <property type="match status" value="1"/>
</dbReference>
<gene>
    <name evidence="2" type="ORF">A7T00_33445</name>
</gene>
<dbReference type="AlphaFoldDB" id="A0A1S0Z4I9"/>
<dbReference type="InterPro" id="IPR025608">
    <property type="entry name" value="TcpE"/>
</dbReference>
<accession>A0A1S0Z4I9</accession>
<evidence type="ECO:0000256" key="1">
    <source>
        <dbReference type="SAM" id="Phobius"/>
    </source>
</evidence>
<evidence type="ECO:0008006" key="3">
    <source>
        <dbReference type="Google" id="ProtNLM"/>
    </source>
</evidence>